<reference evidence="4 5" key="1">
    <citation type="submission" date="2017-08" db="EMBL/GenBank/DDBJ databases">
        <title>Acidophilic green algal genome provides insights into adaptation to an acidic environment.</title>
        <authorList>
            <person name="Hirooka S."/>
            <person name="Hirose Y."/>
            <person name="Kanesaki Y."/>
            <person name="Higuchi S."/>
            <person name="Fujiwara T."/>
            <person name="Onuma R."/>
            <person name="Era A."/>
            <person name="Ohbayashi R."/>
            <person name="Uzuka A."/>
            <person name="Nozaki H."/>
            <person name="Yoshikawa H."/>
            <person name="Miyagishima S.Y."/>
        </authorList>
    </citation>
    <scope>NUCLEOTIDE SEQUENCE [LARGE SCALE GENOMIC DNA]</scope>
    <source>
        <strain evidence="4 5">NIES-2499</strain>
    </source>
</reference>
<feature type="region of interest" description="Disordered" evidence="2">
    <location>
        <begin position="57"/>
        <end position="88"/>
    </location>
</feature>
<evidence type="ECO:0000313" key="4">
    <source>
        <dbReference type="EMBL" id="GAX82630.1"/>
    </source>
</evidence>
<keyword evidence="5" id="KW-1185">Reference proteome</keyword>
<feature type="domain" description="Rab-GAP TBC" evidence="3">
    <location>
        <begin position="206"/>
        <end position="433"/>
    </location>
</feature>
<dbReference type="EMBL" id="BEGY01000083">
    <property type="protein sequence ID" value="GAX82630.1"/>
    <property type="molecule type" value="Genomic_DNA"/>
</dbReference>
<organism evidence="4 5">
    <name type="scientific">Chlamydomonas eustigma</name>
    <dbReference type="NCBI Taxonomy" id="1157962"/>
    <lineage>
        <taxon>Eukaryota</taxon>
        <taxon>Viridiplantae</taxon>
        <taxon>Chlorophyta</taxon>
        <taxon>core chlorophytes</taxon>
        <taxon>Chlorophyceae</taxon>
        <taxon>CS clade</taxon>
        <taxon>Chlamydomonadales</taxon>
        <taxon>Chlamydomonadaceae</taxon>
        <taxon>Chlamydomonas</taxon>
    </lineage>
</organism>
<dbReference type="Proteomes" id="UP000232323">
    <property type="component" value="Unassembled WGS sequence"/>
</dbReference>
<feature type="compositionally biased region" description="Low complexity" evidence="2">
    <location>
        <begin position="1"/>
        <end position="13"/>
    </location>
</feature>
<protein>
    <recommendedName>
        <fullName evidence="3">Rab-GAP TBC domain-containing protein</fullName>
    </recommendedName>
</protein>
<dbReference type="OrthoDB" id="26371at2759"/>
<dbReference type="FunFam" id="1.10.10.750:FF:000007">
    <property type="entry name" value="TBC1 domain family member"/>
    <property type="match status" value="1"/>
</dbReference>
<accession>A0A250XIL7</accession>
<dbReference type="Gene3D" id="1.10.8.270">
    <property type="entry name" value="putative rabgap domain of human tbc1 domain family member 14 like domains"/>
    <property type="match status" value="1"/>
</dbReference>
<feature type="region of interest" description="Disordered" evidence="2">
    <location>
        <begin position="1"/>
        <end position="29"/>
    </location>
</feature>
<dbReference type="AlphaFoldDB" id="A0A250XIL7"/>
<dbReference type="InterPro" id="IPR000195">
    <property type="entry name" value="Rab-GAP-TBC_dom"/>
</dbReference>
<dbReference type="SMART" id="SM00164">
    <property type="entry name" value="TBC"/>
    <property type="match status" value="1"/>
</dbReference>
<sequence length="503" mass="55994">MSDVSVSSTQGSSRTPVQEQKGPVSELGDRIGERFNNLLQASKTLPRKILFNLKESATSARDSQSGGISNAEYSAGTGVPGTFGTPDDKSITSGIARLFSSSPDNNMASLKFGLGPQKDSLGSAGPGSAQIGGSSTGGGSNTPQYTESSRMPAFGTNAGGSGPGTSPAPLPRPRTVVPEHRMNKFYKLLSAAVIDLDALQELCWNGIPSELRPACWRLLLGYMPPNKSQQAATLGRKRQEYYDMVPTYYDISNSERSEEELGALRQVILDVPRTAPTIPFFHEPFIQKSLERLLYIWGIRHPASGYVQGMNDLVTPFLAIFLGEHLTGHIESWSPDQLNEEMLLQVEADCYWCLCKLVEAIQDHYTYAQPGIQRTVFRIHEVVRSAAPPLAQQLEGENIDFIQFAWRWVNCLLIREVPFELSFRLWDTYLSEGCHRFAEFLVYACAAFLVMWQRELEHMEFQDMIMFLQKPPTGEWHEAQLEAVLGQAFILRNQYSAAHLRSK</sequence>
<dbReference type="PANTHER" id="PTHR22957">
    <property type="entry name" value="TBC1 DOMAIN FAMILY MEMBER GTPASE-ACTIVATING PROTEIN"/>
    <property type="match status" value="1"/>
</dbReference>
<evidence type="ECO:0000256" key="2">
    <source>
        <dbReference type="SAM" id="MobiDB-lite"/>
    </source>
</evidence>
<comment type="caution">
    <text evidence="4">The sequence shown here is derived from an EMBL/GenBank/DDBJ whole genome shotgun (WGS) entry which is preliminary data.</text>
</comment>
<dbReference type="GO" id="GO:0005096">
    <property type="term" value="F:GTPase activator activity"/>
    <property type="evidence" value="ECO:0007669"/>
    <property type="project" value="UniProtKB-KW"/>
</dbReference>
<dbReference type="SUPFAM" id="SSF47923">
    <property type="entry name" value="Ypt/Rab-GAP domain of gyp1p"/>
    <property type="match status" value="2"/>
</dbReference>
<dbReference type="Gene3D" id="1.10.472.80">
    <property type="entry name" value="Ypt/Rab-GAP domain of gyp1p, domain 3"/>
    <property type="match status" value="1"/>
</dbReference>
<proteinExistence type="predicted"/>
<dbReference type="FunFam" id="1.10.8.270:FF:000004">
    <property type="entry name" value="TBC1 domain family, member 22B"/>
    <property type="match status" value="1"/>
</dbReference>
<dbReference type="Gene3D" id="1.10.10.750">
    <property type="entry name" value="Ypt/Rab-GAP domain of gyp1p, domain 1"/>
    <property type="match status" value="1"/>
</dbReference>
<keyword evidence="1" id="KW-0343">GTPase activation</keyword>
<evidence type="ECO:0000259" key="3">
    <source>
        <dbReference type="PROSITE" id="PS50086"/>
    </source>
</evidence>
<dbReference type="InterPro" id="IPR035969">
    <property type="entry name" value="Rab-GAP_TBC_sf"/>
</dbReference>
<name>A0A250XIL7_9CHLO</name>
<feature type="compositionally biased region" description="Polar residues" evidence="2">
    <location>
        <begin position="57"/>
        <end position="72"/>
    </location>
</feature>
<evidence type="ECO:0000313" key="5">
    <source>
        <dbReference type="Proteomes" id="UP000232323"/>
    </source>
</evidence>
<gene>
    <name evidence="4" type="ORF">CEUSTIGMA_g10056.t1</name>
</gene>
<dbReference type="STRING" id="1157962.A0A250XIL7"/>
<dbReference type="Pfam" id="PF00566">
    <property type="entry name" value="RabGAP-TBC"/>
    <property type="match status" value="1"/>
</dbReference>
<dbReference type="PANTHER" id="PTHR22957:SF26">
    <property type="entry name" value="LD44506P"/>
    <property type="match status" value="1"/>
</dbReference>
<evidence type="ECO:0000256" key="1">
    <source>
        <dbReference type="ARBA" id="ARBA00022468"/>
    </source>
</evidence>
<dbReference type="PROSITE" id="PS50086">
    <property type="entry name" value="TBC_RABGAP"/>
    <property type="match status" value="1"/>
</dbReference>
<feature type="region of interest" description="Disordered" evidence="2">
    <location>
        <begin position="109"/>
        <end position="171"/>
    </location>
</feature>